<dbReference type="Gene3D" id="3.30.70.580">
    <property type="entry name" value="Pseudouridine synthase I, catalytic domain, N-terminal subdomain"/>
    <property type="match status" value="1"/>
</dbReference>
<dbReference type="Pfam" id="PF00849">
    <property type="entry name" value="PseudoU_synth_2"/>
    <property type="match status" value="1"/>
</dbReference>
<name>A0A1T4JUI5_9FIRM</name>
<dbReference type="EC" id="5.4.99.-" evidence="5"/>
<dbReference type="AlphaFoldDB" id="A0A1T4JUI5"/>
<evidence type="ECO:0000313" key="7">
    <source>
        <dbReference type="EMBL" id="SJZ33870.1"/>
    </source>
</evidence>
<evidence type="ECO:0000256" key="3">
    <source>
        <dbReference type="ARBA" id="ARBA00023235"/>
    </source>
</evidence>
<dbReference type="InterPro" id="IPR006145">
    <property type="entry name" value="PsdUridine_synth_RsuA/RluA"/>
</dbReference>
<dbReference type="RefSeq" id="WP_087677564.1">
    <property type="nucleotide sequence ID" value="NZ_FUWV01000001.1"/>
</dbReference>
<accession>A0A1T4JUI5</accession>
<dbReference type="Gene3D" id="3.10.290.10">
    <property type="entry name" value="RNA-binding S4 domain"/>
    <property type="match status" value="1"/>
</dbReference>
<dbReference type="PROSITE" id="PS50889">
    <property type="entry name" value="S4"/>
    <property type="match status" value="1"/>
</dbReference>
<comment type="similarity">
    <text evidence="1 5">Belongs to the pseudouridine synthase RsuA family.</text>
</comment>
<dbReference type="SUPFAM" id="SSF55174">
    <property type="entry name" value="Alpha-L RNA-binding motif"/>
    <property type="match status" value="1"/>
</dbReference>
<dbReference type="Pfam" id="PF01479">
    <property type="entry name" value="S4"/>
    <property type="match status" value="1"/>
</dbReference>
<dbReference type="InterPro" id="IPR018496">
    <property type="entry name" value="PsdUridine_synth_RsuA/RluB_CS"/>
</dbReference>
<keyword evidence="8" id="KW-1185">Reference proteome</keyword>
<dbReference type="EMBL" id="FUWV01000001">
    <property type="protein sequence ID" value="SJZ33870.1"/>
    <property type="molecule type" value="Genomic_DNA"/>
</dbReference>
<dbReference type="InterPro" id="IPR020103">
    <property type="entry name" value="PsdUridine_synth_cat_dom_sf"/>
</dbReference>
<dbReference type="InterPro" id="IPR050343">
    <property type="entry name" value="RsuA_PseudoU_synthase"/>
</dbReference>
<proteinExistence type="inferred from homology"/>
<dbReference type="CDD" id="cd02870">
    <property type="entry name" value="PseudoU_synth_RsuA_like"/>
    <property type="match status" value="1"/>
</dbReference>
<dbReference type="PROSITE" id="PS01149">
    <property type="entry name" value="PSI_RSU"/>
    <property type="match status" value="1"/>
</dbReference>
<evidence type="ECO:0000256" key="4">
    <source>
        <dbReference type="PROSITE-ProRule" id="PRU00182"/>
    </source>
</evidence>
<dbReference type="InterPro" id="IPR036986">
    <property type="entry name" value="S4_RNA-bd_sf"/>
</dbReference>
<dbReference type="PANTHER" id="PTHR47683">
    <property type="entry name" value="PSEUDOURIDINE SYNTHASE FAMILY PROTEIN-RELATED"/>
    <property type="match status" value="1"/>
</dbReference>
<evidence type="ECO:0000256" key="1">
    <source>
        <dbReference type="ARBA" id="ARBA00008348"/>
    </source>
</evidence>
<protein>
    <recommendedName>
        <fullName evidence="5">Pseudouridine synthase</fullName>
        <ecNumber evidence="5">5.4.99.-</ecNumber>
    </recommendedName>
</protein>
<evidence type="ECO:0000259" key="6">
    <source>
        <dbReference type="SMART" id="SM00363"/>
    </source>
</evidence>
<dbReference type="InterPro" id="IPR002942">
    <property type="entry name" value="S4_RNA-bd"/>
</dbReference>
<evidence type="ECO:0000256" key="2">
    <source>
        <dbReference type="ARBA" id="ARBA00022884"/>
    </source>
</evidence>
<gene>
    <name evidence="7" type="ORF">SAMN02745973_00107</name>
</gene>
<dbReference type="FunFam" id="3.30.70.1560:FF:000001">
    <property type="entry name" value="Pseudouridine synthase"/>
    <property type="match status" value="1"/>
</dbReference>
<organism evidence="7 8">
    <name type="scientific">Garciella nitratireducens DSM 15102</name>
    <dbReference type="NCBI Taxonomy" id="1121911"/>
    <lineage>
        <taxon>Bacteria</taxon>
        <taxon>Bacillati</taxon>
        <taxon>Bacillota</taxon>
        <taxon>Clostridia</taxon>
        <taxon>Eubacteriales</taxon>
        <taxon>Eubacteriaceae</taxon>
        <taxon>Garciella</taxon>
    </lineage>
</organism>
<feature type="domain" description="RNA-binding S4" evidence="6">
    <location>
        <begin position="1"/>
        <end position="65"/>
    </location>
</feature>
<evidence type="ECO:0000256" key="5">
    <source>
        <dbReference type="RuleBase" id="RU003887"/>
    </source>
</evidence>
<keyword evidence="2 4" id="KW-0694">RNA-binding</keyword>
<dbReference type="GO" id="GO:0000455">
    <property type="term" value="P:enzyme-directed rRNA pseudouridine synthesis"/>
    <property type="evidence" value="ECO:0007669"/>
    <property type="project" value="UniProtKB-ARBA"/>
</dbReference>
<dbReference type="SUPFAM" id="SSF55120">
    <property type="entry name" value="Pseudouridine synthase"/>
    <property type="match status" value="1"/>
</dbReference>
<dbReference type="InterPro" id="IPR020094">
    <property type="entry name" value="TruA/RsuA/RluB/E/F_N"/>
</dbReference>
<dbReference type="OrthoDB" id="9807213at2"/>
<reference evidence="7 8" key="1">
    <citation type="submission" date="2017-02" db="EMBL/GenBank/DDBJ databases">
        <authorList>
            <person name="Peterson S.W."/>
        </authorList>
    </citation>
    <scope>NUCLEOTIDE SEQUENCE [LARGE SCALE GENOMIC DNA]</scope>
    <source>
        <strain evidence="7 8">DSM 15102</strain>
    </source>
</reference>
<dbReference type="Proteomes" id="UP000196365">
    <property type="component" value="Unassembled WGS sequence"/>
</dbReference>
<dbReference type="FunFam" id="3.10.290.10:FF:000003">
    <property type="entry name" value="Pseudouridine synthase"/>
    <property type="match status" value="1"/>
</dbReference>
<dbReference type="Gene3D" id="3.30.70.1560">
    <property type="entry name" value="Alpha-L RNA-binding motif"/>
    <property type="match status" value="1"/>
</dbReference>
<dbReference type="GO" id="GO:0120159">
    <property type="term" value="F:rRNA pseudouridine synthase activity"/>
    <property type="evidence" value="ECO:0007669"/>
    <property type="project" value="UniProtKB-ARBA"/>
</dbReference>
<dbReference type="SMART" id="SM00363">
    <property type="entry name" value="S4"/>
    <property type="match status" value="1"/>
</dbReference>
<dbReference type="InterPro" id="IPR000748">
    <property type="entry name" value="PsdUridine_synth_RsuA/RluB/E/F"/>
</dbReference>
<dbReference type="GO" id="GO:0003723">
    <property type="term" value="F:RNA binding"/>
    <property type="evidence" value="ECO:0007669"/>
    <property type="project" value="UniProtKB-KW"/>
</dbReference>
<dbReference type="PANTHER" id="PTHR47683:SF2">
    <property type="entry name" value="RNA-BINDING S4 DOMAIN-CONTAINING PROTEIN"/>
    <property type="match status" value="1"/>
</dbReference>
<dbReference type="GO" id="GO:0005829">
    <property type="term" value="C:cytosol"/>
    <property type="evidence" value="ECO:0007669"/>
    <property type="project" value="UniProtKB-ARBA"/>
</dbReference>
<dbReference type="NCBIfam" id="TIGR00093">
    <property type="entry name" value="pseudouridine synthase"/>
    <property type="match status" value="1"/>
</dbReference>
<keyword evidence="3 5" id="KW-0413">Isomerase</keyword>
<evidence type="ECO:0000313" key="8">
    <source>
        <dbReference type="Proteomes" id="UP000196365"/>
    </source>
</evidence>
<sequence>MRLQKFLAYCGIGSRRKCEQYIKEGKVKVNGQIIKQLGFKIDPEKDNIEFNHSPIQMYEKKVYILLNKPVGYITTVKDQFHRKTVMTLVNNINERIYPIGRLDYNTEGLLLMTNDGTLTYCLTHPKYEIEKEYIAWLKGIPSKEKINAFKNGLKIEDYITFPTDFTILKKNRGNALVKIIIHEGRNRQIRKMCDKIGHPVISLKRIRIGKILLGDLPTGKWRYLTNIEKNYLLSIKNKK</sequence>
<dbReference type="InterPro" id="IPR042092">
    <property type="entry name" value="PsdUridine_s_RsuA/RluB/E/F_cat"/>
</dbReference>
<dbReference type="CDD" id="cd00165">
    <property type="entry name" value="S4"/>
    <property type="match status" value="1"/>
</dbReference>